<name>A0A8X6MT94_NEPPI</name>
<dbReference type="Proteomes" id="UP000887013">
    <property type="component" value="Unassembled WGS sequence"/>
</dbReference>
<reference evidence="1" key="1">
    <citation type="submission" date="2020-08" db="EMBL/GenBank/DDBJ databases">
        <title>Multicomponent nature underlies the extraordinary mechanical properties of spider dragline silk.</title>
        <authorList>
            <person name="Kono N."/>
            <person name="Nakamura H."/>
            <person name="Mori M."/>
            <person name="Yoshida Y."/>
            <person name="Ohtoshi R."/>
            <person name="Malay A.D."/>
            <person name="Moran D.A.P."/>
            <person name="Tomita M."/>
            <person name="Numata K."/>
            <person name="Arakawa K."/>
        </authorList>
    </citation>
    <scope>NUCLEOTIDE SEQUENCE</scope>
</reference>
<sequence>MLRLQWEGASLCGNPIVCCIDSNTCSSLRSSSNTLKNRPSSYTKRQQVVSDDFILRNDNPSIYRKPPLRSKTSCCMRVPHRLEIGVMCVAYPIPSNGCHIDDQHISKEAEICGPVIKI</sequence>
<evidence type="ECO:0000313" key="2">
    <source>
        <dbReference type="Proteomes" id="UP000887013"/>
    </source>
</evidence>
<gene>
    <name evidence="1" type="ORF">NPIL_601541</name>
</gene>
<dbReference type="AlphaFoldDB" id="A0A8X6MT94"/>
<protein>
    <submittedName>
        <fullName evidence="1">Uncharacterized protein</fullName>
    </submittedName>
</protein>
<proteinExistence type="predicted"/>
<evidence type="ECO:0000313" key="1">
    <source>
        <dbReference type="EMBL" id="GFS76771.1"/>
    </source>
</evidence>
<dbReference type="EMBL" id="BMAW01096858">
    <property type="protein sequence ID" value="GFS76771.1"/>
    <property type="molecule type" value="Genomic_DNA"/>
</dbReference>
<comment type="caution">
    <text evidence="1">The sequence shown here is derived from an EMBL/GenBank/DDBJ whole genome shotgun (WGS) entry which is preliminary data.</text>
</comment>
<organism evidence="1 2">
    <name type="scientific">Nephila pilipes</name>
    <name type="common">Giant wood spider</name>
    <name type="synonym">Nephila maculata</name>
    <dbReference type="NCBI Taxonomy" id="299642"/>
    <lineage>
        <taxon>Eukaryota</taxon>
        <taxon>Metazoa</taxon>
        <taxon>Ecdysozoa</taxon>
        <taxon>Arthropoda</taxon>
        <taxon>Chelicerata</taxon>
        <taxon>Arachnida</taxon>
        <taxon>Araneae</taxon>
        <taxon>Araneomorphae</taxon>
        <taxon>Entelegynae</taxon>
        <taxon>Araneoidea</taxon>
        <taxon>Nephilidae</taxon>
        <taxon>Nephila</taxon>
    </lineage>
</organism>
<keyword evidence="2" id="KW-1185">Reference proteome</keyword>
<accession>A0A8X6MT94</accession>